<evidence type="ECO:0000313" key="3">
    <source>
        <dbReference type="Proteomes" id="UP000292445"/>
    </source>
</evidence>
<organism evidence="2 3">
    <name type="scientific">Pigmentiphaga kullae</name>
    <dbReference type="NCBI Taxonomy" id="151784"/>
    <lineage>
        <taxon>Bacteria</taxon>
        <taxon>Pseudomonadati</taxon>
        <taxon>Pseudomonadota</taxon>
        <taxon>Betaproteobacteria</taxon>
        <taxon>Burkholderiales</taxon>
        <taxon>Alcaligenaceae</taxon>
        <taxon>Pigmentiphaga</taxon>
    </lineage>
</organism>
<accession>A0A4Q7N7I5</accession>
<protein>
    <submittedName>
        <fullName evidence="2">Methyltransferase family protein</fullName>
    </submittedName>
</protein>
<feature type="domain" description="Methyltransferase type 11" evidence="1">
    <location>
        <begin position="82"/>
        <end position="133"/>
    </location>
</feature>
<keyword evidence="2" id="KW-0808">Transferase</keyword>
<dbReference type="GO" id="GO:0032259">
    <property type="term" value="P:methylation"/>
    <property type="evidence" value="ECO:0007669"/>
    <property type="project" value="UniProtKB-KW"/>
</dbReference>
<dbReference type="RefSeq" id="WP_130360437.1">
    <property type="nucleotide sequence ID" value="NZ_SGXC01000003.1"/>
</dbReference>
<comment type="caution">
    <text evidence="2">The sequence shown here is derived from an EMBL/GenBank/DDBJ whole genome shotgun (WGS) entry which is preliminary data.</text>
</comment>
<dbReference type="Proteomes" id="UP000292445">
    <property type="component" value="Unassembled WGS sequence"/>
</dbReference>
<dbReference type="EMBL" id="SGXC01000003">
    <property type="protein sequence ID" value="RZS78006.1"/>
    <property type="molecule type" value="Genomic_DNA"/>
</dbReference>
<dbReference type="Gene3D" id="3.40.50.150">
    <property type="entry name" value="Vaccinia Virus protein VP39"/>
    <property type="match status" value="1"/>
</dbReference>
<keyword evidence="3" id="KW-1185">Reference proteome</keyword>
<dbReference type="InterPro" id="IPR013216">
    <property type="entry name" value="Methyltransf_11"/>
</dbReference>
<dbReference type="Pfam" id="PF08241">
    <property type="entry name" value="Methyltransf_11"/>
    <property type="match status" value="1"/>
</dbReference>
<dbReference type="GO" id="GO:0008757">
    <property type="term" value="F:S-adenosylmethionine-dependent methyltransferase activity"/>
    <property type="evidence" value="ECO:0007669"/>
    <property type="project" value="InterPro"/>
</dbReference>
<name>A0A4Q7N7I5_9BURK</name>
<reference evidence="2 3" key="1">
    <citation type="submission" date="2019-02" db="EMBL/GenBank/DDBJ databases">
        <title>Genomic Encyclopedia of Type Strains, Phase IV (KMG-IV): sequencing the most valuable type-strain genomes for metagenomic binning, comparative biology and taxonomic classification.</title>
        <authorList>
            <person name="Goeker M."/>
        </authorList>
    </citation>
    <scope>NUCLEOTIDE SEQUENCE [LARGE SCALE GENOMIC DNA]</scope>
    <source>
        <strain evidence="2 3">K24</strain>
    </source>
</reference>
<dbReference type="AlphaFoldDB" id="A0A4Q7N7I5"/>
<evidence type="ECO:0000313" key="2">
    <source>
        <dbReference type="EMBL" id="RZS78006.1"/>
    </source>
</evidence>
<evidence type="ECO:0000259" key="1">
    <source>
        <dbReference type="Pfam" id="PF08241"/>
    </source>
</evidence>
<gene>
    <name evidence="2" type="ORF">EV675_4645</name>
</gene>
<dbReference type="SUPFAM" id="SSF53335">
    <property type="entry name" value="S-adenosyl-L-methionine-dependent methyltransferases"/>
    <property type="match status" value="1"/>
</dbReference>
<dbReference type="InterPro" id="IPR029063">
    <property type="entry name" value="SAM-dependent_MTases_sf"/>
</dbReference>
<dbReference type="CDD" id="cd02440">
    <property type="entry name" value="AdoMet_MTases"/>
    <property type="match status" value="1"/>
</dbReference>
<sequence>MLPSDVQDSPIVELAAWLATDPGRHALAWEQARLDEAVSDVFGFHAMQAGLAELDALRANRMPFKGYVAGAMPSEPQRARWNAFVVADPEALPFDAQSLDLLVLPHALECSDDPHQVLREAERVLIPEGRLVITGFNPWSLWGAGRLLGRRRSFLPPGIQPLSPARIKDWLKLLSFEVEGGRFGIYAPACRSEKWLRRYAFMERAGERWWPVCGGLYVVSAVKRTVGMRLIGPAWKKQKAPRRAAVATAREVHPLRAGRGPTR</sequence>
<keyword evidence="2" id="KW-0489">Methyltransferase</keyword>
<dbReference type="OrthoDB" id="6191410at2"/>
<proteinExistence type="predicted"/>